<dbReference type="Proteomes" id="UP000664521">
    <property type="component" value="Unassembled WGS sequence"/>
</dbReference>
<dbReference type="Pfam" id="PF05282">
    <property type="entry name" value="AAR2"/>
    <property type="match status" value="1"/>
</dbReference>
<sequence length="387" mass="43139">MSHFSTIPAILLLSLPPSILVGIDLLTFTTSPNFLGIKNLPPGWHFLYTSETTSFSIRDGFWFHIPAPSPSPNSPTLIVRKWDSATSNLIPCSKDEEDKAAEGLEGIWRERLTPYRQSAGGEEKGDWAVLTRHITPALLSRLTGSETDWRITTASCGAQDADHIPGLSAAETGLEERELRFLGIDLKRTWRAGAVGRERTEAVLDRSWALGEVEKRFSSEGDGGGDVVMGEMEVCFLMVLTVANYSCLEEWKRVLGLVLTCRRALRARERWFAGILELLRRQLERGDDVEGGLFDMGDDGGAYLKGLLKGFKMILGQVFGQGEGDDVKEELEELEVFLKAEYGWELSDAFVRKGMLELEDGEQIEMELEDMEGEDERGEYAPVVVEL</sequence>
<name>A0A8H3I8R1_9LECA</name>
<evidence type="ECO:0000259" key="4">
    <source>
        <dbReference type="Pfam" id="PF20981"/>
    </source>
</evidence>
<feature type="domain" description="AAR2 N-terminal" evidence="4">
    <location>
        <begin position="9"/>
        <end position="144"/>
    </location>
</feature>
<keyword evidence="6" id="KW-1185">Reference proteome</keyword>
<evidence type="ECO:0000259" key="3">
    <source>
        <dbReference type="Pfam" id="PF05282"/>
    </source>
</evidence>
<protein>
    <submittedName>
        <fullName evidence="5">Uncharacterized protein</fullName>
    </submittedName>
</protein>
<feature type="domain" description="AAR2 C-terminal" evidence="3">
    <location>
        <begin position="181"/>
        <end position="346"/>
    </location>
</feature>
<dbReference type="EMBL" id="CAJPDS010000023">
    <property type="protein sequence ID" value="CAF9919087.1"/>
    <property type="molecule type" value="Genomic_DNA"/>
</dbReference>
<organism evidence="5 6">
    <name type="scientific">Heterodermia speciosa</name>
    <dbReference type="NCBI Taxonomy" id="116794"/>
    <lineage>
        <taxon>Eukaryota</taxon>
        <taxon>Fungi</taxon>
        <taxon>Dikarya</taxon>
        <taxon>Ascomycota</taxon>
        <taxon>Pezizomycotina</taxon>
        <taxon>Lecanoromycetes</taxon>
        <taxon>OSLEUM clade</taxon>
        <taxon>Lecanoromycetidae</taxon>
        <taxon>Caliciales</taxon>
        <taxon>Physciaceae</taxon>
        <taxon>Heterodermia</taxon>
    </lineage>
</organism>
<gene>
    <name evidence="5" type="ORF">HETSPECPRED_003942</name>
</gene>
<dbReference type="OrthoDB" id="201752at2759"/>
<evidence type="ECO:0000256" key="2">
    <source>
        <dbReference type="SAM" id="SignalP"/>
    </source>
</evidence>
<dbReference type="AlphaFoldDB" id="A0A8H3I8R1"/>
<dbReference type="InterPro" id="IPR033647">
    <property type="entry name" value="Aar2_N"/>
</dbReference>
<reference evidence="5" key="1">
    <citation type="submission" date="2021-03" db="EMBL/GenBank/DDBJ databases">
        <authorList>
            <person name="Tagirdzhanova G."/>
        </authorList>
    </citation>
    <scope>NUCLEOTIDE SEQUENCE</scope>
</reference>
<feature type="chain" id="PRO_5034009830" evidence="2">
    <location>
        <begin position="23"/>
        <end position="387"/>
    </location>
</feature>
<comment type="caution">
    <text evidence="5">The sequence shown here is derived from an EMBL/GenBank/DDBJ whole genome shotgun (WGS) entry which is preliminary data.</text>
</comment>
<dbReference type="Gene3D" id="2.60.34.20">
    <property type="match status" value="1"/>
</dbReference>
<evidence type="ECO:0000256" key="1">
    <source>
        <dbReference type="ARBA" id="ARBA00006281"/>
    </source>
</evidence>
<dbReference type="Gene3D" id="1.25.40.550">
    <property type="entry name" value="Aar2, C-terminal domain-like"/>
    <property type="match status" value="1"/>
</dbReference>
<dbReference type="InterPro" id="IPR038516">
    <property type="entry name" value="AAR2_N_sf"/>
</dbReference>
<dbReference type="InterPro" id="IPR007946">
    <property type="entry name" value="AAR2"/>
</dbReference>
<proteinExistence type="inferred from homology"/>
<dbReference type="CDD" id="cd13777">
    <property type="entry name" value="Aar2_N"/>
    <property type="match status" value="1"/>
</dbReference>
<dbReference type="GO" id="GO:0000244">
    <property type="term" value="P:spliceosomal tri-snRNP complex assembly"/>
    <property type="evidence" value="ECO:0007669"/>
    <property type="project" value="TreeGrafter"/>
</dbReference>
<accession>A0A8H3I8R1</accession>
<feature type="signal peptide" evidence="2">
    <location>
        <begin position="1"/>
        <end position="22"/>
    </location>
</feature>
<dbReference type="PANTHER" id="PTHR12689:SF4">
    <property type="entry name" value="PROTEIN AAR2 HOMOLOG"/>
    <property type="match status" value="1"/>
</dbReference>
<comment type="similarity">
    <text evidence="1">Belongs to the AAR2 family.</text>
</comment>
<keyword evidence="2" id="KW-0732">Signal</keyword>
<evidence type="ECO:0000313" key="5">
    <source>
        <dbReference type="EMBL" id="CAF9919087.1"/>
    </source>
</evidence>
<dbReference type="InterPro" id="IPR038514">
    <property type="entry name" value="AAR2_C_sf"/>
</dbReference>
<dbReference type="InterPro" id="IPR033648">
    <property type="entry name" value="AAR2_C"/>
</dbReference>
<dbReference type="PANTHER" id="PTHR12689">
    <property type="entry name" value="A1 CISTRON SPLICING FACTOR AAR2-RELATED"/>
    <property type="match status" value="1"/>
</dbReference>
<dbReference type="Pfam" id="PF20981">
    <property type="entry name" value="AAR2_1st"/>
    <property type="match status" value="1"/>
</dbReference>
<dbReference type="CDD" id="cd13778">
    <property type="entry name" value="Aar2_C"/>
    <property type="match status" value="1"/>
</dbReference>
<evidence type="ECO:0000313" key="6">
    <source>
        <dbReference type="Proteomes" id="UP000664521"/>
    </source>
</evidence>